<comment type="caution">
    <text evidence="3">The sequence shown here is derived from an EMBL/GenBank/DDBJ whole genome shotgun (WGS) entry which is preliminary data.</text>
</comment>
<sequence length="221" mass="25519">MRNATEVLRDQRGNMTVFVLTIFFFFSLVMFTLLFNMSTIFVDKEVAANSAQQASLGATQIVYEEMERAIKAYDDSIRLLIDPVFIWPLVEIAESHYRRAYPSWSESEVRYHAIDQVLSAYIVGNLELRAYVWRHLAIAEREIPGTVGSILSSNGAVKSGSRVKMFNSEQRIEVRTSVRYESETFGLDFLSNHHNEIEQTAEGRRIRFVEVLRWDDVHLSL</sequence>
<dbReference type="EMBL" id="RHHR01000015">
    <property type="protein sequence ID" value="RNB74146.1"/>
    <property type="molecule type" value="Genomic_DNA"/>
</dbReference>
<proteinExistence type="predicted"/>
<accession>A0A3M8CEF6</accession>
<evidence type="ECO:0000256" key="1">
    <source>
        <dbReference type="SAM" id="Phobius"/>
    </source>
</evidence>
<keyword evidence="1" id="KW-1133">Transmembrane helix</keyword>
<dbReference type="Proteomes" id="UP000282028">
    <property type="component" value="Unassembled WGS sequence"/>
</dbReference>
<dbReference type="OrthoDB" id="2472935at2"/>
<evidence type="ECO:0000259" key="2">
    <source>
        <dbReference type="Pfam" id="PF13400"/>
    </source>
</evidence>
<dbReference type="AlphaFoldDB" id="A0A3M8CEF6"/>
<name>A0A3M8CEF6_9BACL</name>
<feature type="domain" description="Putative Flp pilus-assembly TadG-like N-terminal" evidence="2">
    <location>
        <begin position="13"/>
        <end position="58"/>
    </location>
</feature>
<evidence type="ECO:0000313" key="4">
    <source>
        <dbReference type="Proteomes" id="UP000282028"/>
    </source>
</evidence>
<keyword evidence="1" id="KW-0812">Transmembrane</keyword>
<evidence type="ECO:0000313" key="3">
    <source>
        <dbReference type="EMBL" id="RNB74146.1"/>
    </source>
</evidence>
<dbReference type="Pfam" id="PF13400">
    <property type="entry name" value="Tad"/>
    <property type="match status" value="1"/>
</dbReference>
<dbReference type="RefSeq" id="WP_122909007.1">
    <property type="nucleotide sequence ID" value="NZ_CBCSBE010000003.1"/>
</dbReference>
<gene>
    <name evidence="3" type="ORF">EDM52_10815</name>
</gene>
<feature type="transmembrane region" description="Helical" evidence="1">
    <location>
        <begin position="15"/>
        <end position="35"/>
    </location>
</feature>
<keyword evidence="1" id="KW-0472">Membrane</keyword>
<organism evidence="3 4">
    <name type="scientific">Brevibacillus invocatus</name>
    <dbReference type="NCBI Taxonomy" id="173959"/>
    <lineage>
        <taxon>Bacteria</taxon>
        <taxon>Bacillati</taxon>
        <taxon>Bacillota</taxon>
        <taxon>Bacilli</taxon>
        <taxon>Bacillales</taxon>
        <taxon>Paenibacillaceae</taxon>
        <taxon>Brevibacillus</taxon>
    </lineage>
</organism>
<protein>
    <recommendedName>
        <fullName evidence="2">Putative Flp pilus-assembly TadG-like N-terminal domain-containing protein</fullName>
    </recommendedName>
</protein>
<keyword evidence="4" id="KW-1185">Reference proteome</keyword>
<dbReference type="InterPro" id="IPR028087">
    <property type="entry name" value="Tad_N"/>
</dbReference>
<reference evidence="3 4" key="1">
    <citation type="submission" date="2018-10" db="EMBL/GenBank/DDBJ databases">
        <title>Phylogenomics of Brevibacillus.</title>
        <authorList>
            <person name="Dunlap C."/>
        </authorList>
    </citation>
    <scope>NUCLEOTIDE SEQUENCE [LARGE SCALE GENOMIC DNA]</scope>
    <source>
        <strain evidence="3 4">JCM 12215</strain>
    </source>
</reference>